<dbReference type="InterPro" id="IPR025443">
    <property type="entry name" value="DUF4307"/>
</dbReference>
<dbReference type="EMBL" id="JADBGI010000013">
    <property type="protein sequence ID" value="MBE3000225.1"/>
    <property type="molecule type" value="Genomic_DNA"/>
</dbReference>
<dbReference type="RefSeq" id="WP_193122833.1">
    <property type="nucleotide sequence ID" value="NZ_JADBGI010000013.1"/>
</dbReference>
<reference evidence="3 4" key="1">
    <citation type="submission" date="2020-09" db="EMBL/GenBank/DDBJ databases">
        <title>Diversity and distribution of actinomycetes associated with coral in the coast of Hainan.</title>
        <authorList>
            <person name="Li F."/>
        </authorList>
    </citation>
    <scope>NUCLEOTIDE SEQUENCE [LARGE SCALE GENOMIC DNA]</scope>
    <source>
        <strain evidence="3 4">HNM0947</strain>
    </source>
</reference>
<keyword evidence="2" id="KW-0472">Membrane</keyword>
<evidence type="ECO:0000313" key="3">
    <source>
        <dbReference type="EMBL" id="MBE3000225.1"/>
    </source>
</evidence>
<evidence type="ECO:0000256" key="1">
    <source>
        <dbReference type="SAM" id="MobiDB-lite"/>
    </source>
</evidence>
<dbReference type="Proteomes" id="UP000806528">
    <property type="component" value="Unassembled WGS sequence"/>
</dbReference>
<protein>
    <submittedName>
        <fullName evidence="3">DUF4307 domain-containing protein</fullName>
    </submittedName>
</protein>
<feature type="transmembrane region" description="Helical" evidence="2">
    <location>
        <begin position="35"/>
        <end position="54"/>
    </location>
</feature>
<dbReference type="Pfam" id="PF14155">
    <property type="entry name" value="DUF4307"/>
    <property type="match status" value="1"/>
</dbReference>
<accession>A0ABR9P8Q5</accession>
<evidence type="ECO:0000256" key="2">
    <source>
        <dbReference type="SAM" id="Phobius"/>
    </source>
</evidence>
<keyword evidence="2" id="KW-0812">Transmembrane</keyword>
<organism evidence="3 4">
    <name type="scientific">Nocardiopsis coralli</name>
    <dbReference type="NCBI Taxonomy" id="2772213"/>
    <lineage>
        <taxon>Bacteria</taxon>
        <taxon>Bacillati</taxon>
        <taxon>Actinomycetota</taxon>
        <taxon>Actinomycetes</taxon>
        <taxon>Streptosporangiales</taxon>
        <taxon>Nocardiopsidaceae</taxon>
        <taxon>Nocardiopsis</taxon>
    </lineage>
</organism>
<name>A0ABR9P8Q5_9ACTN</name>
<keyword evidence="4" id="KW-1185">Reference proteome</keyword>
<keyword evidence="2" id="KW-1133">Transmembrane helix</keyword>
<gene>
    <name evidence="3" type="ORF">IDM40_16170</name>
</gene>
<proteinExistence type="predicted"/>
<feature type="region of interest" description="Disordered" evidence="1">
    <location>
        <begin position="1"/>
        <end position="27"/>
    </location>
</feature>
<sequence length="146" mass="15602">MQPTPEEDAVNSAESTAATPADPDRVLRKRHGNGPLFFVIGTIFAIATSIGWGYSVMSYSGLSGSVYHQVVSYDAGTADEASITFEVNSRDGAECLITALDDQHVEVGQERLEVEAGNRMATTTVDTIRQASTVEIASCREQGSQD</sequence>
<evidence type="ECO:0000313" key="4">
    <source>
        <dbReference type="Proteomes" id="UP000806528"/>
    </source>
</evidence>
<comment type="caution">
    <text evidence="3">The sequence shown here is derived from an EMBL/GenBank/DDBJ whole genome shotgun (WGS) entry which is preliminary data.</text>
</comment>